<keyword evidence="2" id="KW-0061">Asparagine biosynthesis</keyword>
<keyword evidence="1" id="KW-0028">Amino-acid biosynthesis</keyword>
<dbReference type="PANTHER" id="PTHR45937">
    <property type="entry name" value="ASPARAGINE SYNTHETASE DOMAIN-CONTAINING PROTEIN 1"/>
    <property type="match status" value="1"/>
</dbReference>
<dbReference type="Pfam" id="PF00733">
    <property type="entry name" value="Asn_synthase"/>
    <property type="match status" value="1"/>
</dbReference>
<feature type="domain" description="Asparagine synthetase" evidence="4">
    <location>
        <begin position="416"/>
        <end position="520"/>
    </location>
</feature>
<name>A0ABQ6M5Y3_9STRA</name>
<reference evidence="5 6" key="1">
    <citation type="journal article" date="2023" name="Commun. Biol.">
        <title>Genome analysis of Parmales, the sister group of diatoms, reveals the evolutionary specialization of diatoms from phago-mixotrophs to photoautotrophs.</title>
        <authorList>
            <person name="Ban H."/>
            <person name="Sato S."/>
            <person name="Yoshikawa S."/>
            <person name="Yamada K."/>
            <person name="Nakamura Y."/>
            <person name="Ichinomiya M."/>
            <person name="Sato N."/>
            <person name="Blanc-Mathieu R."/>
            <person name="Endo H."/>
            <person name="Kuwata A."/>
            <person name="Ogata H."/>
        </authorList>
    </citation>
    <scope>NUCLEOTIDE SEQUENCE [LARGE SCALE GENOMIC DNA]</scope>
</reference>
<keyword evidence="6" id="KW-1185">Reference proteome</keyword>
<dbReference type="SUPFAM" id="SSF52402">
    <property type="entry name" value="Adenine nucleotide alpha hydrolases-like"/>
    <property type="match status" value="2"/>
</dbReference>
<organism evidence="5 6">
    <name type="scientific">Tetraparma gracilis</name>
    <dbReference type="NCBI Taxonomy" id="2962635"/>
    <lineage>
        <taxon>Eukaryota</taxon>
        <taxon>Sar</taxon>
        <taxon>Stramenopiles</taxon>
        <taxon>Ochrophyta</taxon>
        <taxon>Bolidophyceae</taxon>
        <taxon>Parmales</taxon>
        <taxon>Triparmaceae</taxon>
        <taxon>Tetraparma</taxon>
    </lineage>
</organism>
<accession>A0ABQ6M5Y3</accession>
<dbReference type="SUPFAM" id="SSF56235">
    <property type="entry name" value="N-terminal nucleophile aminohydrolases (Ntn hydrolases)"/>
    <property type="match status" value="1"/>
</dbReference>
<comment type="caution">
    <text evidence="5">The sequence shown here is derived from an EMBL/GenBank/DDBJ whole genome shotgun (WGS) entry which is preliminary data.</text>
</comment>
<dbReference type="Gene3D" id="3.40.50.620">
    <property type="entry name" value="HUPs"/>
    <property type="match status" value="2"/>
</dbReference>
<keyword evidence="3" id="KW-0315">Glutamine amidotransferase</keyword>
<protein>
    <recommendedName>
        <fullName evidence="4">Asparagine synthetase domain-containing protein</fullName>
    </recommendedName>
</protein>
<proteinExistence type="predicted"/>
<sequence length="550" mass="57287">MSLPLPPSASASAEGGRASFLYLFSSVLSLSAPLTPQPIALPGGCWLQYNGEIYAYGGKPLPAGVSDSSFLAELLSSSAPLSVLPLLSGEFSFLLTRPTAAGYRVDACTDSLGRRSLQQSLSAGAFSLASDLPPDFPGVENVPPAAVRTFLVTPEGYAVSTAGYSVVAPVPPPLPPLSSPRETLRLLLADALRVRLPSSSPLPPTLLFSGGLDSSLLALLLPPDLPASLLSLQLGPSLVPDRVSAILSYRSLPKRNPPNSLSLLLLDLPHPPSLSHLLPAAHPQSAPMDLNLSLCLASLASARRARRYSPARDLPPALAAASLDRTAGDGGSAAGKCGEGTINYNARLPCRMGCGGRGDGGCALGACRGCCLGVGKRVGRFVGGRAAFCGRHAGRGGGRGGVVKGAVGGEDDVELGGRVFLSGLGADELFGGYGRHRTAFLRGGYPEVRRELDKDVARLWERNLMRDDRAAGGHGKELRYPFLDERVVAFACSLPPPSLLDFSLPQGAGDKKILRDVARDLGGEGGRIKRALQFGSGAAKGERWRARQPT</sequence>
<dbReference type="InterPro" id="IPR014729">
    <property type="entry name" value="Rossmann-like_a/b/a_fold"/>
</dbReference>
<dbReference type="InterPro" id="IPR001962">
    <property type="entry name" value="Asn_synthase"/>
</dbReference>
<dbReference type="PANTHER" id="PTHR45937:SF1">
    <property type="entry name" value="ASPARAGINE SYNTHETASE DOMAIN-CONTAINING PROTEIN 1"/>
    <property type="match status" value="1"/>
</dbReference>
<evidence type="ECO:0000256" key="2">
    <source>
        <dbReference type="ARBA" id="ARBA00022888"/>
    </source>
</evidence>
<dbReference type="InterPro" id="IPR029055">
    <property type="entry name" value="Ntn_hydrolases_N"/>
</dbReference>
<evidence type="ECO:0000256" key="3">
    <source>
        <dbReference type="ARBA" id="ARBA00022962"/>
    </source>
</evidence>
<evidence type="ECO:0000256" key="1">
    <source>
        <dbReference type="ARBA" id="ARBA00022605"/>
    </source>
</evidence>
<gene>
    <name evidence="5" type="ORF">TeGR_g8989</name>
</gene>
<dbReference type="CDD" id="cd01991">
    <property type="entry name" value="Asn_synthase_B_C"/>
    <property type="match status" value="1"/>
</dbReference>
<dbReference type="Proteomes" id="UP001165060">
    <property type="component" value="Unassembled WGS sequence"/>
</dbReference>
<evidence type="ECO:0000313" key="5">
    <source>
        <dbReference type="EMBL" id="GMI20096.1"/>
    </source>
</evidence>
<evidence type="ECO:0000259" key="4">
    <source>
        <dbReference type="Pfam" id="PF00733"/>
    </source>
</evidence>
<dbReference type="EMBL" id="BRYB01001191">
    <property type="protein sequence ID" value="GMI20096.1"/>
    <property type="molecule type" value="Genomic_DNA"/>
</dbReference>
<dbReference type="InterPro" id="IPR051857">
    <property type="entry name" value="Asn_synthetase_domain"/>
</dbReference>
<evidence type="ECO:0000313" key="6">
    <source>
        <dbReference type="Proteomes" id="UP001165060"/>
    </source>
</evidence>